<proteinExistence type="predicted"/>
<reference evidence="1 2" key="1">
    <citation type="submission" date="2023-06" db="EMBL/GenBank/DDBJ databases">
        <title>Thiopseudomonas sp. CY1220 draft genome sequence.</title>
        <authorList>
            <person name="Zhao G."/>
            <person name="An M."/>
        </authorList>
    </citation>
    <scope>NUCLEOTIDE SEQUENCE [LARGE SCALE GENOMIC DNA]</scope>
    <source>
        <strain evidence="1 2">CY1220</strain>
    </source>
</reference>
<organism evidence="1 2">
    <name type="scientific">Thiopseudomonas acetoxidans</name>
    <dbReference type="NCBI Taxonomy" id="3041622"/>
    <lineage>
        <taxon>Bacteria</taxon>
        <taxon>Pseudomonadati</taxon>
        <taxon>Pseudomonadota</taxon>
        <taxon>Gammaproteobacteria</taxon>
        <taxon>Pseudomonadales</taxon>
        <taxon>Pseudomonadaceae</taxon>
        <taxon>Thiopseudomonas</taxon>
    </lineage>
</organism>
<accession>A0ABT7SLN2</accession>
<dbReference type="Pfam" id="PF08238">
    <property type="entry name" value="Sel1"/>
    <property type="match status" value="2"/>
</dbReference>
<gene>
    <name evidence="1" type="ORF">QEZ41_02165</name>
</gene>
<dbReference type="InterPro" id="IPR006597">
    <property type="entry name" value="Sel1-like"/>
</dbReference>
<dbReference type="SUPFAM" id="SSF81901">
    <property type="entry name" value="HCP-like"/>
    <property type="match status" value="1"/>
</dbReference>
<dbReference type="Proteomes" id="UP001241056">
    <property type="component" value="Unassembled WGS sequence"/>
</dbReference>
<evidence type="ECO:0000313" key="1">
    <source>
        <dbReference type="EMBL" id="MDM7857088.1"/>
    </source>
</evidence>
<dbReference type="Gene3D" id="1.25.40.10">
    <property type="entry name" value="Tetratricopeptide repeat domain"/>
    <property type="match status" value="1"/>
</dbReference>
<dbReference type="PANTHER" id="PTHR43628:SF1">
    <property type="entry name" value="CHITIN SYNTHASE REGULATORY FACTOR 2-RELATED"/>
    <property type="match status" value="1"/>
</dbReference>
<evidence type="ECO:0000313" key="2">
    <source>
        <dbReference type="Proteomes" id="UP001241056"/>
    </source>
</evidence>
<comment type="caution">
    <text evidence="1">The sequence shown here is derived from an EMBL/GenBank/DDBJ whole genome shotgun (WGS) entry which is preliminary data.</text>
</comment>
<name>A0ABT7SLN2_9GAMM</name>
<dbReference type="InterPro" id="IPR052945">
    <property type="entry name" value="Mitotic_Regulator"/>
</dbReference>
<sequence>MGLANPFKAKNCVHSHNTHTDYKDIKLCSWLILHAFGRLSAEIIARELIMFKKMVFVVFTGISVHSLASQSMDMDILLQAATQQNNAEAQWMLGEFYFSGTGVKQDFAQAKQWYEKSAQQNNPQANYALGSMYANGQAVTKSTIKAMEFFQASCKAGYSIACSAYQQLAQ</sequence>
<dbReference type="InterPro" id="IPR011990">
    <property type="entry name" value="TPR-like_helical_dom_sf"/>
</dbReference>
<dbReference type="EMBL" id="JAUCDY010000002">
    <property type="protein sequence ID" value="MDM7857088.1"/>
    <property type="molecule type" value="Genomic_DNA"/>
</dbReference>
<dbReference type="PANTHER" id="PTHR43628">
    <property type="entry name" value="ACTIVATOR OF C KINASE PROTEIN 1-RELATED"/>
    <property type="match status" value="1"/>
</dbReference>
<dbReference type="RefSeq" id="WP_289409739.1">
    <property type="nucleotide sequence ID" value="NZ_JAUCDY010000002.1"/>
</dbReference>
<keyword evidence="2" id="KW-1185">Reference proteome</keyword>
<protein>
    <submittedName>
        <fullName evidence="1">Tetratricopeptide repeat protein</fullName>
    </submittedName>
</protein>
<dbReference type="SMART" id="SM00671">
    <property type="entry name" value="SEL1"/>
    <property type="match status" value="2"/>
</dbReference>